<sequence>MSWRLWPQRIFALPEERPAHRSALRRHALTMVGLVGTAFVLAVVGLT</sequence>
<gene>
    <name evidence="2" type="ORF">G1H11_03470</name>
</gene>
<organism evidence="2 3">
    <name type="scientific">Phytoactinopolyspora alkaliphila</name>
    <dbReference type="NCBI Taxonomy" id="1783498"/>
    <lineage>
        <taxon>Bacteria</taxon>
        <taxon>Bacillati</taxon>
        <taxon>Actinomycetota</taxon>
        <taxon>Actinomycetes</taxon>
        <taxon>Jiangellales</taxon>
        <taxon>Jiangellaceae</taxon>
        <taxon>Phytoactinopolyspora</taxon>
    </lineage>
</organism>
<proteinExistence type="predicted"/>
<evidence type="ECO:0000313" key="3">
    <source>
        <dbReference type="Proteomes" id="UP000469185"/>
    </source>
</evidence>
<protein>
    <submittedName>
        <fullName evidence="2">Uncharacterized protein</fullName>
    </submittedName>
</protein>
<accession>A0A6N9YH81</accession>
<comment type="caution">
    <text evidence="2">The sequence shown here is derived from an EMBL/GenBank/DDBJ whole genome shotgun (WGS) entry which is preliminary data.</text>
</comment>
<keyword evidence="1" id="KW-0472">Membrane</keyword>
<dbReference type="EMBL" id="JAAGOB010000002">
    <property type="protein sequence ID" value="NED94366.1"/>
    <property type="molecule type" value="Genomic_DNA"/>
</dbReference>
<evidence type="ECO:0000313" key="2">
    <source>
        <dbReference type="EMBL" id="NED94366.1"/>
    </source>
</evidence>
<dbReference type="Proteomes" id="UP000469185">
    <property type="component" value="Unassembled WGS sequence"/>
</dbReference>
<name>A0A6N9YH81_9ACTN</name>
<keyword evidence="3" id="KW-1185">Reference proteome</keyword>
<dbReference type="AlphaFoldDB" id="A0A6N9YH81"/>
<dbReference type="RefSeq" id="WP_163816122.1">
    <property type="nucleotide sequence ID" value="NZ_JAAGOB010000002.1"/>
</dbReference>
<keyword evidence="1" id="KW-0812">Transmembrane</keyword>
<reference evidence="2 3" key="1">
    <citation type="submission" date="2020-02" db="EMBL/GenBank/DDBJ databases">
        <authorList>
            <person name="Li X.-J."/>
            <person name="Feng X.-M."/>
        </authorList>
    </citation>
    <scope>NUCLEOTIDE SEQUENCE [LARGE SCALE GENOMIC DNA]</scope>
    <source>
        <strain evidence="2 3">CGMCC 4.7225</strain>
    </source>
</reference>
<evidence type="ECO:0000256" key="1">
    <source>
        <dbReference type="SAM" id="Phobius"/>
    </source>
</evidence>
<keyword evidence="1" id="KW-1133">Transmembrane helix</keyword>
<feature type="transmembrane region" description="Helical" evidence="1">
    <location>
        <begin position="27"/>
        <end position="46"/>
    </location>
</feature>